<comment type="caution">
    <text evidence="3">The sequence shown here is derived from an EMBL/GenBank/DDBJ whole genome shotgun (WGS) entry which is preliminary data.</text>
</comment>
<organism evidence="3 4">
    <name type="scientific">Acinetobacter beijerinckii CIP 110307</name>
    <dbReference type="NCBI Taxonomy" id="1217648"/>
    <lineage>
        <taxon>Bacteria</taxon>
        <taxon>Pseudomonadati</taxon>
        <taxon>Pseudomonadota</taxon>
        <taxon>Gammaproteobacteria</taxon>
        <taxon>Moraxellales</taxon>
        <taxon>Moraxellaceae</taxon>
        <taxon>Acinetobacter</taxon>
    </lineage>
</organism>
<dbReference type="PANTHER" id="PTHR30438">
    <property type="entry name" value="36 KDA ANTIGEN-RELATED"/>
    <property type="match status" value="1"/>
</dbReference>
<dbReference type="AlphaFoldDB" id="N9DZ07"/>
<proteinExistence type="predicted"/>
<accession>N9DZ07</accession>
<keyword evidence="4" id="KW-1185">Reference proteome</keyword>
<feature type="transmembrane region" description="Helical" evidence="2">
    <location>
        <begin position="63"/>
        <end position="81"/>
    </location>
</feature>
<evidence type="ECO:0000256" key="1">
    <source>
        <dbReference type="SAM" id="MobiDB-lite"/>
    </source>
</evidence>
<dbReference type="RefSeq" id="WP_005062771.1">
    <property type="nucleotide sequence ID" value="NZ_KB849766.1"/>
</dbReference>
<dbReference type="Proteomes" id="UP000017670">
    <property type="component" value="Unassembled WGS sequence"/>
</dbReference>
<reference evidence="3 4" key="1">
    <citation type="submission" date="2013-02" db="EMBL/GenBank/DDBJ databases">
        <title>The Genome Sequence of Acinetobacter beijerinckii CIP 110307.</title>
        <authorList>
            <consortium name="The Broad Institute Genome Sequencing Platform"/>
            <consortium name="The Broad Institute Genome Sequencing Center for Infectious Disease"/>
            <person name="Cerqueira G."/>
            <person name="Feldgarden M."/>
            <person name="Courvalin P."/>
            <person name="Perichon B."/>
            <person name="Grillot-Courvalin C."/>
            <person name="Clermont D."/>
            <person name="Rocha E."/>
            <person name="Yoon E.-J."/>
            <person name="Nemec A."/>
            <person name="Walker B."/>
            <person name="Young S.K."/>
            <person name="Zeng Q."/>
            <person name="Gargeya S."/>
            <person name="Fitzgerald M."/>
            <person name="Haas B."/>
            <person name="Abouelleil A."/>
            <person name="Alvarado L."/>
            <person name="Arachchi H.M."/>
            <person name="Berlin A.M."/>
            <person name="Chapman S.B."/>
            <person name="Dewar J."/>
            <person name="Goldberg J."/>
            <person name="Griggs A."/>
            <person name="Gujja S."/>
            <person name="Hansen M."/>
            <person name="Howarth C."/>
            <person name="Imamovic A."/>
            <person name="Larimer J."/>
            <person name="McCowan C."/>
            <person name="Murphy C."/>
            <person name="Neiman D."/>
            <person name="Pearson M."/>
            <person name="Priest M."/>
            <person name="Roberts A."/>
            <person name="Saif S."/>
            <person name="Shea T."/>
            <person name="Sisk P."/>
            <person name="Sykes S."/>
            <person name="Wortman J."/>
            <person name="Nusbaum C."/>
            <person name="Birren B."/>
        </authorList>
    </citation>
    <scope>NUCLEOTIDE SEQUENCE [LARGE SCALE GENOMIC DNA]</scope>
    <source>
        <strain evidence="3 4">CIP 110307</strain>
    </source>
</reference>
<feature type="compositionally biased region" description="Polar residues" evidence="1">
    <location>
        <begin position="41"/>
        <end position="55"/>
    </location>
</feature>
<keyword evidence="2" id="KW-0472">Membrane</keyword>
<sequence length="384" mass="42902">MSQNQSSSNSERDKDQSVDNQEKDNQSEQAMSSDKAEETEQSSAMSQPQDQQKQPPNRGKLKLIIFVIIILVLGLITYGLWKAYLPKTIELQGRVEAETVHISTKVPSRIEEFYITDGQPVKKGQALVRFISPELEAKKEQAQAALQSAMAFQSTVYRGSQQENIETLYANWQAMKTQADLAATTYKRGENLYQQGVISRQRRDEMLAAQTSARETSEAAYQQYARAKRGSTEQQKSTADAQVAIAQSAVKEANALTAETKLYSPTDGTVSKTYGKPTELVATGVPVVSIIEDRDLWVSLNIREDLYDPVYKTKTLEGFIPALNQKAQFKIKKIDAEGDFATIKSTRQTGGYDIRSFKFHLTPEQSISDLKVGMSVLFKIEEAK</sequence>
<evidence type="ECO:0000256" key="2">
    <source>
        <dbReference type="SAM" id="Phobius"/>
    </source>
</evidence>
<gene>
    <name evidence="3" type="ORF">F933_03162</name>
</gene>
<dbReference type="Gene3D" id="2.40.50.100">
    <property type="match status" value="1"/>
</dbReference>
<dbReference type="EMBL" id="APQL01000012">
    <property type="protein sequence ID" value="ENW03132.1"/>
    <property type="molecule type" value="Genomic_DNA"/>
</dbReference>
<dbReference type="Gene3D" id="2.40.30.170">
    <property type="match status" value="1"/>
</dbReference>
<keyword evidence="2" id="KW-1133">Transmembrane helix</keyword>
<dbReference type="Gene3D" id="1.10.287.470">
    <property type="entry name" value="Helix hairpin bin"/>
    <property type="match status" value="1"/>
</dbReference>
<dbReference type="GeneID" id="29857918"/>
<feature type="compositionally biased region" description="Basic and acidic residues" evidence="1">
    <location>
        <begin position="10"/>
        <end position="26"/>
    </location>
</feature>
<dbReference type="SUPFAM" id="SSF111369">
    <property type="entry name" value="HlyD-like secretion proteins"/>
    <property type="match status" value="2"/>
</dbReference>
<name>N9DZ07_9GAMM</name>
<dbReference type="eggNOG" id="COG1566">
    <property type="taxonomic scope" value="Bacteria"/>
</dbReference>
<dbReference type="STRING" id="262668.GCA_000931715_02262"/>
<dbReference type="PANTHER" id="PTHR30438:SF1">
    <property type="entry name" value="36 KDA ANTIGEN"/>
    <property type="match status" value="1"/>
</dbReference>
<keyword evidence="2" id="KW-0812">Transmembrane</keyword>
<dbReference type="HOGENOM" id="CLU_018816_6_1_6"/>
<evidence type="ECO:0000313" key="3">
    <source>
        <dbReference type="EMBL" id="ENW03132.1"/>
    </source>
</evidence>
<feature type="region of interest" description="Disordered" evidence="1">
    <location>
        <begin position="1"/>
        <end position="56"/>
    </location>
</feature>
<protein>
    <submittedName>
        <fullName evidence="3">Uncharacterized protein</fullName>
    </submittedName>
</protein>
<dbReference type="PATRIC" id="fig|1217648.3.peg.3077"/>
<evidence type="ECO:0000313" key="4">
    <source>
        <dbReference type="Proteomes" id="UP000017670"/>
    </source>
</evidence>